<dbReference type="OrthoDB" id="8448935at2"/>
<organism evidence="1 2">
    <name type="scientific">Bradyrhizobium centrolobii</name>
    <dbReference type="NCBI Taxonomy" id="1505087"/>
    <lineage>
        <taxon>Bacteria</taxon>
        <taxon>Pseudomonadati</taxon>
        <taxon>Pseudomonadota</taxon>
        <taxon>Alphaproteobacteria</taxon>
        <taxon>Hyphomicrobiales</taxon>
        <taxon>Nitrobacteraceae</taxon>
        <taxon>Bradyrhizobium</taxon>
    </lineage>
</organism>
<evidence type="ECO:0000313" key="2">
    <source>
        <dbReference type="Proteomes" id="UP000076959"/>
    </source>
</evidence>
<keyword evidence="2" id="KW-1185">Reference proteome</keyword>
<proteinExistence type="predicted"/>
<sequence>MAKQENSIESAHRVKLLEIDWEDLSEPGAYVERGTGDLYRFPMESLLKGGSPVVTKESHGASRLCQISKDPYVTSMKARLICAQHNIEPNF</sequence>
<name>A0A176YM69_9BRAD</name>
<evidence type="ECO:0000313" key="1">
    <source>
        <dbReference type="EMBL" id="OAF08254.1"/>
    </source>
</evidence>
<protein>
    <submittedName>
        <fullName evidence="1">Uncharacterized protein</fullName>
    </submittedName>
</protein>
<dbReference type="RefSeq" id="WP_063701733.1">
    <property type="nucleotide sequence ID" value="NZ_LUUB01000063.1"/>
</dbReference>
<dbReference type="EMBL" id="LUUB01000063">
    <property type="protein sequence ID" value="OAF08254.1"/>
    <property type="molecule type" value="Genomic_DNA"/>
</dbReference>
<dbReference type="AlphaFoldDB" id="A0A176YM69"/>
<comment type="caution">
    <text evidence="1">The sequence shown here is derived from an EMBL/GenBank/DDBJ whole genome shotgun (WGS) entry which is preliminary data.</text>
</comment>
<accession>A0A176YM69</accession>
<dbReference type="Proteomes" id="UP000076959">
    <property type="component" value="Unassembled WGS sequence"/>
</dbReference>
<reference evidence="1 2" key="1">
    <citation type="submission" date="2016-03" db="EMBL/GenBank/DDBJ databases">
        <title>Draft Genome Sequence of the Strain BR 10245 (Bradyrhizobium sp.) isolated from nodules of Centrolobium paraense.</title>
        <authorList>
            <person name="Simoes-Araujo J.L.Sr."/>
            <person name="Barauna A.C."/>
            <person name="Silva K."/>
            <person name="Zilli J.E."/>
        </authorList>
    </citation>
    <scope>NUCLEOTIDE SEQUENCE [LARGE SCALE GENOMIC DNA]</scope>
    <source>
        <strain evidence="1 2">BR 10245</strain>
    </source>
</reference>
<gene>
    <name evidence="1" type="ORF">AYJ54_16130</name>
</gene>